<accession>A0A6A1VX34</accession>
<feature type="compositionally biased region" description="Polar residues" evidence="1">
    <location>
        <begin position="32"/>
        <end position="42"/>
    </location>
</feature>
<gene>
    <name evidence="2" type="ORF">CJ030_MR4G020996</name>
</gene>
<dbReference type="Proteomes" id="UP000516437">
    <property type="component" value="Chromosome 4"/>
</dbReference>
<feature type="region of interest" description="Disordered" evidence="1">
    <location>
        <begin position="32"/>
        <end position="51"/>
    </location>
</feature>
<evidence type="ECO:0000256" key="1">
    <source>
        <dbReference type="SAM" id="MobiDB-lite"/>
    </source>
</evidence>
<dbReference type="OrthoDB" id="10595345at2759"/>
<protein>
    <submittedName>
        <fullName evidence="2">Uncharacterized protein</fullName>
    </submittedName>
</protein>
<reference evidence="2 3" key="1">
    <citation type="journal article" date="2019" name="Plant Biotechnol. J.">
        <title>The red bayberry genome and genetic basis of sex determination.</title>
        <authorList>
            <person name="Jia H.M."/>
            <person name="Jia H.J."/>
            <person name="Cai Q.L."/>
            <person name="Wang Y."/>
            <person name="Zhao H.B."/>
            <person name="Yang W.F."/>
            <person name="Wang G.Y."/>
            <person name="Li Y.H."/>
            <person name="Zhan D.L."/>
            <person name="Shen Y.T."/>
            <person name="Niu Q.F."/>
            <person name="Chang L."/>
            <person name="Qiu J."/>
            <person name="Zhao L."/>
            <person name="Xie H.B."/>
            <person name="Fu W.Y."/>
            <person name="Jin J."/>
            <person name="Li X.W."/>
            <person name="Jiao Y."/>
            <person name="Zhou C.C."/>
            <person name="Tu T."/>
            <person name="Chai C.Y."/>
            <person name="Gao J.L."/>
            <person name="Fan L.J."/>
            <person name="van de Weg E."/>
            <person name="Wang J.Y."/>
            <person name="Gao Z.S."/>
        </authorList>
    </citation>
    <scope>NUCLEOTIDE SEQUENCE [LARGE SCALE GENOMIC DNA]</scope>
    <source>
        <tissue evidence="2">Leaves</tissue>
    </source>
</reference>
<name>A0A6A1VX34_9ROSI</name>
<keyword evidence="3" id="KW-1185">Reference proteome</keyword>
<evidence type="ECO:0000313" key="3">
    <source>
        <dbReference type="Proteomes" id="UP000516437"/>
    </source>
</evidence>
<dbReference type="EMBL" id="RXIC02000022">
    <property type="protein sequence ID" value="KAB1217325.1"/>
    <property type="molecule type" value="Genomic_DNA"/>
</dbReference>
<proteinExistence type="predicted"/>
<dbReference type="AlphaFoldDB" id="A0A6A1VX34"/>
<evidence type="ECO:0000313" key="2">
    <source>
        <dbReference type="EMBL" id="KAB1217325.1"/>
    </source>
</evidence>
<sequence>MDSQEQGDTSFIELLQGDANMDNSFLDQSQQVSMSIAHSQPQVHVDNTKKSTRGSNFSIEYALLPRMSMPALYIAITHGQSATKEN</sequence>
<organism evidence="2 3">
    <name type="scientific">Morella rubra</name>
    <name type="common">Chinese bayberry</name>
    <dbReference type="NCBI Taxonomy" id="262757"/>
    <lineage>
        <taxon>Eukaryota</taxon>
        <taxon>Viridiplantae</taxon>
        <taxon>Streptophyta</taxon>
        <taxon>Embryophyta</taxon>
        <taxon>Tracheophyta</taxon>
        <taxon>Spermatophyta</taxon>
        <taxon>Magnoliopsida</taxon>
        <taxon>eudicotyledons</taxon>
        <taxon>Gunneridae</taxon>
        <taxon>Pentapetalae</taxon>
        <taxon>rosids</taxon>
        <taxon>fabids</taxon>
        <taxon>Fagales</taxon>
        <taxon>Myricaceae</taxon>
        <taxon>Morella</taxon>
    </lineage>
</organism>
<comment type="caution">
    <text evidence="2">The sequence shown here is derived from an EMBL/GenBank/DDBJ whole genome shotgun (WGS) entry which is preliminary data.</text>
</comment>